<sequence length="69" mass="7470">MLEKIKFPQCNISAVTCIFVLLDLSVASQPRSGRKLAAIQREFNDDDAAMIRAAGDGTCNLNTNALLSQ</sequence>
<accession>A0ABM5Z7M2</accession>
<organism evidence="1 2">
    <name type="scientific">Collimonas pratensis</name>
    <dbReference type="NCBI Taxonomy" id="279113"/>
    <lineage>
        <taxon>Bacteria</taxon>
        <taxon>Pseudomonadati</taxon>
        <taxon>Pseudomonadota</taxon>
        <taxon>Betaproteobacteria</taxon>
        <taxon>Burkholderiales</taxon>
        <taxon>Oxalobacteraceae</taxon>
        <taxon>Collimonas</taxon>
    </lineage>
</organism>
<reference evidence="1 2" key="1">
    <citation type="submission" date="2015-11" db="EMBL/GenBank/DDBJ databases">
        <title>Exploring the genomic traits of fungus-feeding bacterial genus Collimonas.</title>
        <authorList>
            <person name="Song C."/>
            <person name="Schmidt R."/>
            <person name="de Jager V."/>
            <person name="Krzyzanowska D."/>
            <person name="Jongedijk E."/>
            <person name="Cankar K."/>
            <person name="Beekwilder J."/>
            <person name="van Veen A."/>
            <person name="de Boer W."/>
            <person name="van Veen J.A."/>
            <person name="Garbeva P."/>
        </authorList>
    </citation>
    <scope>NUCLEOTIDE SEQUENCE [LARGE SCALE GENOMIC DNA]</scope>
    <source>
        <strain evidence="1 2">Ter291</strain>
    </source>
</reference>
<evidence type="ECO:0000313" key="1">
    <source>
        <dbReference type="EMBL" id="AMP15045.1"/>
    </source>
</evidence>
<keyword evidence="2" id="KW-1185">Reference proteome</keyword>
<evidence type="ECO:0000313" key="2">
    <source>
        <dbReference type="Proteomes" id="UP000074914"/>
    </source>
</evidence>
<name>A0ABM5Z7M2_9BURK</name>
<proteinExistence type="predicted"/>
<dbReference type="Proteomes" id="UP000074914">
    <property type="component" value="Chromosome"/>
</dbReference>
<gene>
    <name evidence="1" type="ORF">CPter291_2790</name>
</gene>
<dbReference type="EMBL" id="CP013236">
    <property type="protein sequence ID" value="AMP15045.1"/>
    <property type="molecule type" value="Genomic_DNA"/>
</dbReference>
<protein>
    <submittedName>
        <fullName evidence="1">Uncharacterized protein</fullName>
    </submittedName>
</protein>